<sequence length="334" mass="35748">MEEDLLLKNEDRKLVPIAPKAFVEELKKVTAIAAPMVVVTMSQYILRVVPMIMVGHISELSLSSVAIATSLTNVTGYSVLFGMAGALETLCGQAYGAEQYRKLGTYTYGAILSLILQQPLSSSSSTAPTTTTHLLDSKLGDGGGGVRIPVRLLGAVMFGVNSAIGYMLMLAVKSFNDGMFVAVVAGLSAGYLVFRSYDQDVVVVDNPFLNGGHLKYSVLLSGLLPNPKLESSVLSICLTTTSLHSLIPYSIGAAASAYISDYMYVLYTTEKRKIDHICSTRVSNELGAGNSWAAQLSVCTVMVLAVAEAIMANKARERIFKGRILADKLVDQLN</sequence>
<comment type="subcellular location">
    <subcellularLocation>
        <location evidence="7">Membrane</location>
        <topology evidence="7">Multi-pass membrane protein</topology>
    </subcellularLocation>
</comment>
<dbReference type="Pfam" id="PF04145">
    <property type="entry name" value="Ctr"/>
    <property type="match status" value="1"/>
</dbReference>
<keyword evidence="6 7" id="KW-0472">Membrane</keyword>
<dbReference type="Proteomes" id="UP000823749">
    <property type="component" value="Chromosome 10"/>
</dbReference>
<keyword evidence="7" id="KW-0406">Ion transport</keyword>
<dbReference type="InterPro" id="IPR007274">
    <property type="entry name" value="Cop_transporter"/>
</dbReference>
<comment type="similarity">
    <text evidence="2">Belongs to the multi antimicrobial extrusion (MATE) (TC 2.A.66.1) family.</text>
</comment>
<keyword evidence="7" id="KW-0186">Copper</keyword>
<keyword evidence="3" id="KW-0812">Transmembrane</keyword>
<protein>
    <recommendedName>
        <fullName evidence="7">Copper transport protein</fullName>
    </recommendedName>
</protein>
<gene>
    <name evidence="8" type="ORF">RHGRI_028815</name>
</gene>
<evidence type="ECO:0000256" key="4">
    <source>
        <dbReference type="ARBA" id="ARBA00022796"/>
    </source>
</evidence>
<evidence type="ECO:0000313" key="9">
    <source>
        <dbReference type="Proteomes" id="UP000823749"/>
    </source>
</evidence>
<evidence type="ECO:0000256" key="3">
    <source>
        <dbReference type="ARBA" id="ARBA00022692"/>
    </source>
</evidence>
<dbReference type="GO" id="GO:0042910">
    <property type="term" value="F:xenobiotic transmembrane transporter activity"/>
    <property type="evidence" value="ECO:0007669"/>
    <property type="project" value="InterPro"/>
</dbReference>
<comment type="similarity">
    <text evidence="1 7">Belongs to the copper transporter (Ctr) (TC 1.A.56) family. SLC31A subfamily.</text>
</comment>
<proteinExistence type="inferred from homology"/>
<accession>A0AAV6IKZ7</accession>
<dbReference type="EMBL" id="JACTNZ010000010">
    <property type="protein sequence ID" value="KAG5528009.1"/>
    <property type="molecule type" value="Genomic_DNA"/>
</dbReference>
<dbReference type="AlphaFoldDB" id="A0AAV6IKZ7"/>
<dbReference type="GO" id="GO:0005375">
    <property type="term" value="F:copper ion transmembrane transporter activity"/>
    <property type="evidence" value="ECO:0007669"/>
    <property type="project" value="UniProtKB-UniRule"/>
</dbReference>
<keyword evidence="4 7" id="KW-0187">Copper transport</keyword>
<evidence type="ECO:0000313" key="8">
    <source>
        <dbReference type="EMBL" id="KAG5528009.1"/>
    </source>
</evidence>
<organism evidence="8 9">
    <name type="scientific">Rhododendron griersonianum</name>
    <dbReference type="NCBI Taxonomy" id="479676"/>
    <lineage>
        <taxon>Eukaryota</taxon>
        <taxon>Viridiplantae</taxon>
        <taxon>Streptophyta</taxon>
        <taxon>Embryophyta</taxon>
        <taxon>Tracheophyta</taxon>
        <taxon>Spermatophyta</taxon>
        <taxon>Magnoliopsida</taxon>
        <taxon>eudicotyledons</taxon>
        <taxon>Gunneridae</taxon>
        <taxon>Pentapetalae</taxon>
        <taxon>asterids</taxon>
        <taxon>Ericales</taxon>
        <taxon>Ericaceae</taxon>
        <taxon>Ericoideae</taxon>
        <taxon>Rhodoreae</taxon>
        <taxon>Rhododendron</taxon>
    </lineage>
</organism>
<evidence type="ECO:0000256" key="5">
    <source>
        <dbReference type="ARBA" id="ARBA00022989"/>
    </source>
</evidence>
<dbReference type="GO" id="GO:0016020">
    <property type="term" value="C:membrane"/>
    <property type="evidence" value="ECO:0007669"/>
    <property type="project" value="UniProtKB-SubCell"/>
</dbReference>
<dbReference type="PANTHER" id="PTHR11206">
    <property type="entry name" value="MULTIDRUG RESISTANCE PROTEIN"/>
    <property type="match status" value="1"/>
</dbReference>
<dbReference type="InterPro" id="IPR002528">
    <property type="entry name" value="MATE_fam"/>
</dbReference>
<keyword evidence="7" id="KW-0813">Transport</keyword>
<reference evidence="8" key="1">
    <citation type="submission" date="2020-08" db="EMBL/GenBank/DDBJ databases">
        <title>Plant Genome Project.</title>
        <authorList>
            <person name="Zhang R.-G."/>
        </authorList>
    </citation>
    <scope>NUCLEOTIDE SEQUENCE</scope>
    <source>
        <strain evidence="8">WSP0</strain>
        <tissue evidence="8">Leaf</tissue>
    </source>
</reference>
<dbReference type="Pfam" id="PF01554">
    <property type="entry name" value="MatE"/>
    <property type="match status" value="1"/>
</dbReference>
<comment type="caution">
    <text evidence="8">The sequence shown here is derived from an EMBL/GenBank/DDBJ whole genome shotgun (WGS) entry which is preliminary data.</text>
</comment>
<name>A0AAV6IKZ7_9ERIC</name>
<evidence type="ECO:0000256" key="1">
    <source>
        <dbReference type="ARBA" id="ARBA00006921"/>
    </source>
</evidence>
<evidence type="ECO:0000256" key="2">
    <source>
        <dbReference type="ARBA" id="ARBA00010199"/>
    </source>
</evidence>
<dbReference type="GO" id="GO:0015297">
    <property type="term" value="F:antiporter activity"/>
    <property type="evidence" value="ECO:0007669"/>
    <property type="project" value="InterPro"/>
</dbReference>
<keyword evidence="5" id="KW-1133">Transmembrane helix</keyword>
<evidence type="ECO:0000256" key="6">
    <source>
        <dbReference type="ARBA" id="ARBA00023136"/>
    </source>
</evidence>
<evidence type="ECO:0000256" key="7">
    <source>
        <dbReference type="RuleBase" id="RU367022"/>
    </source>
</evidence>
<keyword evidence="9" id="KW-1185">Reference proteome</keyword>